<sequence length="283" mass="32713">METEITLHNNDVIMKAMAETFKDKTLRLFGLNTAKIIGVIPTILPVLEVKENRIDYIFLLEDNTLLHLEFQTTVNLENLKRFLLYDARLINKDNRNVNTAVVYSGRIKIAPDQLKKGSIVYQVINVYMKDYDGDAEYKRLNDKILKHEELDEEDILKLIFLPLMKSKQTEEEMAIRAAELAKEVEGEIKKTFIIGTIIAVTDKFMSEDYKKKLLEVLRMTQIEQWIREEGREEGIKKGREEGIKEGKMETAKAALAKGFSIEDVIEITGLTKEVVRKLKNEMN</sequence>
<organism evidence="1 2">
    <name type="scientific">Desulfofarcimen acetoxidans (strain ATCC 49208 / DSM 771 / KCTC 5769 / VKM B-1644 / 5575)</name>
    <name type="common">Desulfotomaculum acetoxidans</name>
    <dbReference type="NCBI Taxonomy" id="485916"/>
    <lineage>
        <taxon>Bacteria</taxon>
        <taxon>Bacillati</taxon>
        <taxon>Bacillota</taxon>
        <taxon>Clostridia</taxon>
        <taxon>Eubacteriales</taxon>
        <taxon>Peptococcaceae</taxon>
        <taxon>Desulfofarcimen</taxon>
    </lineage>
</organism>
<dbReference type="STRING" id="485916.Dtox_3455"/>
<protein>
    <recommendedName>
        <fullName evidence="3">Transposase (putative) YhgA-like domain-containing protein</fullName>
    </recommendedName>
</protein>
<dbReference type="NCBIfam" id="TIGR01784">
    <property type="entry name" value="T_den_put_tspse"/>
    <property type="match status" value="1"/>
</dbReference>
<dbReference type="InterPro" id="IPR051699">
    <property type="entry name" value="Rpn/YhgA-like_nuclease"/>
</dbReference>
<evidence type="ECO:0000313" key="2">
    <source>
        <dbReference type="Proteomes" id="UP000002217"/>
    </source>
</evidence>
<dbReference type="PANTHER" id="PTHR34611">
    <property type="match status" value="1"/>
</dbReference>
<dbReference type="GO" id="GO:0006310">
    <property type="term" value="P:DNA recombination"/>
    <property type="evidence" value="ECO:0007669"/>
    <property type="project" value="TreeGrafter"/>
</dbReference>
<dbReference type="AlphaFoldDB" id="C8W6R9"/>
<gene>
    <name evidence="1" type="ordered locus">Dtox_3455</name>
</gene>
<evidence type="ECO:0008006" key="3">
    <source>
        <dbReference type="Google" id="ProtNLM"/>
    </source>
</evidence>
<dbReference type="PANTHER" id="PTHR34611:SF2">
    <property type="entry name" value="INACTIVE RECOMBINATION-PROMOTING NUCLEASE-LIKE PROTEIN RPNE-RELATED"/>
    <property type="match status" value="1"/>
</dbReference>
<dbReference type="eggNOG" id="COG5464">
    <property type="taxonomic scope" value="Bacteria"/>
</dbReference>
<evidence type="ECO:0000313" key="1">
    <source>
        <dbReference type="EMBL" id="ACV64178.1"/>
    </source>
</evidence>
<dbReference type="GO" id="GO:1990238">
    <property type="term" value="F:double-stranded DNA endonuclease activity"/>
    <property type="evidence" value="ECO:0007669"/>
    <property type="project" value="TreeGrafter"/>
</dbReference>
<dbReference type="KEGG" id="dae:Dtox_3455"/>
<dbReference type="Proteomes" id="UP000002217">
    <property type="component" value="Chromosome"/>
</dbReference>
<dbReference type="HOGENOM" id="CLU_067283_0_1_9"/>
<name>C8W6R9_DESAS</name>
<dbReference type="EMBL" id="CP001720">
    <property type="protein sequence ID" value="ACV64178.1"/>
    <property type="molecule type" value="Genomic_DNA"/>
</dbReference>
<dbReference type="RefSeq" id="WP_015758868.1">
    <property type="nucleotide sequence ID" value="NC_013216.1"/>
</dbReference>
<dbReference type="InterPro" id="IPR010106">
    <property type="entry name" value="RpnA"/>
</dbReference>
<keyword evidence="2" id="KW-1185">Reference proteome</keyword>
<accession>C8W6R9</accession>
<reference evidence="1 2" key="1">
    <citation type="journal article" date="2009" name="Stand. Genomic Sci.">
        <title>Complete genome sequence of Desulfotomaculum acetoxidans type strain (5575).</title>
        <authorList>
            <person name="Spring S."/>
            <person name="Lapidus A."/>
            <person name="Schroder M."/>
            <person name="Gleim D."/>
            <person name="Sims D."/>
            <person name="Meincke L."/>
            <person name="Glavina Del Rio T."/>
            <person name="Tice H."/>
            <person name="Copeland A."/>
            <person name="Cheng J.F."/>
            <person name="Lucas S."/>
            <person name="Chen F."/>
            <person name="Nolan M."/>
            <person name="Bruce D."/>
            <person name="Goodwin L."/>
            <person name="Pitluck S."/>
            <person name="Ivanova N."/>
            <person name="Mavromatis K."/>
            <person name="Mikhailova N."/>
            <person name="Pati A."/>
            <person name="Chen A."/>
            <person name="Palaniappan K."/>
            <person name="Land M."/>
            <person name="Hauser L."/>
            <person name="Chang Y.J."/>
            <person name="Jeffries C.D."/>
            <person name="Chain P."/>
            <person name="Saunders E."/>
            <person name="Brettin T."/>
            <person name="Detter J.C."/>
            <person name="Goker M."/>
            <person name="Bristow J."/>
            <person name="Eisen J.A."/>
            <person name="Markowitz V."/>
            <person name="Hugenholtz P."/>
            <person name="Kyrpides N.C."/>
            <person name="Klenk H.P."/>
            <person name="Han C."/>
        </authorList>
    </citation>
    <scope>NUCLEOTIDE SEQUENCE [LARGE SCALE GENOMIC DNA]</scope>
    <source>
        <strain evidence="2">ATCC 49208 / DSM 771 / VKM B-1644</strain>
    </source>
</reference>
<proteinExistence type="predicted"/>